<keyword evidence="7" id="KW-1185">Reference proteome</keyword>
<comment type="caution">
    <text evidence="6">The sequence shown here is derived from an EMBL/GenBank/DDBJ whole genome shotgun (WGS) entry which is preliminary data.</text>
</comment>
<feature type="compositionally biased region" description="Polar residues" evidence="4">
    <location>
        <begin position="451"/>
        <end position="466"/>
    </location>
</feature>
<feature type="compositionally biased region" description="Basic and acidic residues" evidence="4">
    <location>
        <begin position="467"/>
        <end position="476"/>
    </location>
</feature>
<feature type="compositionally biased region" description="Polar residues" evidence="4">
    <location>
        <begin position="297"/>
        <end position="307"/>
    </location>
</feature>
<feature type="region of interest" description="Disordered" evidence="4">
    <location>
        <begin position="451"/>
        <end position="478"/>
    </location>
</feature>
<feature type="region of interest" description="Disordered" evidence="4">
    <location>
        <begin position="682"/>
        <end position="714"/>
    </location>
</feature>
<feature type="region of interest" description="Disordered" evidence="4">
    <location>
        <begin position="245"/>
        <end position="325"/>
    </location>
</feature>
<feature type="region of interest" description="Disordered" evidence="4">
    <location>
        <begin position="765"/>
        <end position="793"/>
    </location>
</feature>
<feature type="compositionally biased region" description="Acidic residues" evidence="4">
    <location>
        <begin position="134"/>
        <end position="143"/>
    </location>
</feature>
<dbReference type="InterPro" id="IPR024957">
    <property type="entry name" value="Cep57_MT-bd_dom"/>
</dbReference>
<reference evidence="7" key="1">
    <citation type="submission" date="2014-03" db="EMBL/GenBank/DDBJ databases">
        <title>The Genome Sequence of Puccinia striiformis f. sp. tritici PST-78.</title>
        <authorList>
            <consortium name="The Broad Institute Genome Sequencing Platform"/>
            <person name="Cuomo C."/>
            <person name="Hulbert S."/>
            <person name="Chen X."/>
            <person name="Walker B."/>
            <person name="Young S.K."/>
            <person name="Zeng Q."/>
            <person name="Gargeya S."/>
            <person name="Fitzgerald M."/>
            <person name="Haas B."/>
            <person name="Abouelleil A."/>
            <person name="Alvarado L."/>
            <person name="Arachchi H.M."/>
            <person name="Berlin A.M."/>
            <person name="Chapman S.B."/>
            <person name="Goldberg J."/>
            <person name="Griggs A."/>
            <person name="Gujja S."/>
            <person name="Hansen M."/>
            <person name="Howarth C."/>
            <person name="Imamovic A."/>
            <person name="Larimer J."/>
            <person name="McCowan C."/>
            <person name="Montmayeur A."/>
            <person name="Murphy C."/>
            <person name="Neiman D."/>
            <person name="Pearson M."/>
            <person name="Priest M."/>
            <person name="Roberts A."/>
            <person name="Saif S."/>
            <person name="Shea T."/>
            <person name="Sisk P."/>
            <person name="Sykes S."/>
            <person name="Wortman J."/>
            <person name="Nusbaum C."/>
            <person name="Birren B."/>
        </authorList>
    </citation>
    <scope>NUCLEOTIDE SEQUENCE [LARGE SCALE GENOMIC DNA]</scope>
    <source>
        <strain evidence="7">race PST-78</strain>
    </source>
</reference>
<feature type="compositionally biased region" description="Low complexity" evidence="4">
    <location>
        <begin position="70"/>
        <end position="81"/>
    </location>
</feature>
<dbReference type="GO" id="GO:0005737">
    <property type="term" value="C:cytoplasm"/>
    <property type="evidence" value="ECO:0007669"/>
    <property type="project" value="UniProtKB-SubCell"/>
</dbReference>
<feature type="compositionally biased region" description="Polar residues" evidence="4">
    <location>
        <begin position="568"/>
        <end position="580"/>
    </location>
</feature>
<comment type="subcellular location">
    <subcellularLocation>
        <location evidence="1">Cytoplasm</location>
    </subcellularLocation>
</comment>
<protein>
    <recommendedName>
        <fullName evidence="5">Cep57 centrosome microtubule-binding domain-containing protein</fullName>
    </recommendedName>
</protein>
<evidence type="ECO:0000256" key="4">
    <source>
        <dbReference type="SAM" id="MobiDB-lite"/>
    </source>
</evidence>
<organism evidence="6 7">
    <name type="scientific">Puccinia striiformis f. sp. tritici PST-78</name>
    <dbReference type="NCBI Taxonomy" id="1165861"/>
    <lineage>
        <taxon>Eukaryota</taxon>
        <taxon>Fungi</taxon>
        <taxon>Dikarya</taxon>
        <taxon>Basidiomycota</taxon>
        <taxon>Pucciniomycotina</taxon>
        <taxon>Pucciniomycetes</taxon>
        <taxon>Pucciniales</taxon>
        <taxon>Pucciniaceae</taxon>
        <taxon>Puccinia</taxon>
    </lineage>
</organism>
<dbReference type="Pfam" id="PF06657">
    <property type="entry name" value="Cep57_MT_bd"/>
    <property type="match status" value="1"/>
</dbReference>
<dbReference type="EMBL" id="AJIL01000105">
    <property type="protein sequence ID" value="KNE95006.1"/>
    <property type="molecule type" value="Genomic_DNA"/>
</dbReference>
<evidence type="ECO:0000256" key="1">
    <source>
        <dbReference type="ARBA" id="ARBA00004496"/>
    </source>
</evidence>
<dbReference type="AlphaFoldDB" id="A0A0L0V755"/>
<evidence type="ECO:0000256" key="2">
    <source>
        <dbReference type="ARBA" id="ARBA00022490"/>
    </source>
</evidence>
<feature type="compositionally biased region" description="Low complexity" evidence="4">
    <location>
        <begin position="622"/>
        <end position="636"/>
    </location>
</feature>
<name>A0A0L0V755_9BASI</name>
<dbReference type="Proteomes" id="UP000054564">
    <property type="component" value="Unassembled WGS sequence"/>
</dbReference>
<proteinExistence type="predicted"/>
<feature type="region of interest" description="Disordered" evidence="4">
    <location>
        <begin position="567"/>
        <end position="643"/>
    </location>
</feature>
<dbReference type="STRING" id="1165861.A0A0L0V755"/>
<feature type="compositionally biased region" description="Polar residues" evidence="4">
    <location>
        <begin position="15"/>
        <end position="26"/>
    </location>
</feature>
<keyword evidence="3" id="KW-0175">Coiled coil</keyword>
<gene>
    <name evidence="6" type="ORF">PSTG_11703</name>
</gene>
<evidence type="ECO:0000256" key="3">
    <source>
        <dbReference type="SAM" id="Coils"/>
    </source>
</evidence>
<evidence type="ECO:0000313" key="7">
    <source>
        <dbReference type="Proteomes" id="UP000054564"/>
    </source>
</evidence>
<dbReference type="GO" id="GO:0008017">
    <property type="term" value="F:microtubule binding"/>
    <property type="evidence" value="ECO:0007669"/>
    <property type="project" value="InterPro"/>
</dbReference>
<dbReference type="OrthoDB" id="76453at2759"/>
<keyword evidence="2" id="KW-0963">Cytoplasm</keyword>
<feature type="region of interest" description="Disordered" evidence="4">
    <location>
        <begin position="1"/>
        <end position="172"/>
    </location>
</feature>
<accession>A0A0L0V755</accession>
<evidence type="ECO:0000313" key="6">
    <source>
        <dbReference type="EMBL" id="KNE95006.1"/>
    </source>
</evidence>
<sequence>MDFTGFASPYPQTPTPGGSATANQLNRPPLTSLKPFGGHSFTQPLPRKQPNTPHPLAQVSMIDSFESIPNQSSSNQKTSNNITLRNHDDRSLEDDLLAFEQEQRNPKPIISRASHISDDLTEDDNDFASQTTTIDDDDDDQSDSDSFRIGLSSLSPPGIGRTSHHPGQLSTVTIDPEDDEFTYAQEFSRDLSALSLSPIRRPSAPTPQRAYANDQDLSMDDQVSQTPISGFVGVARQLKRDLEPFSALPIPGSDPKNKDPARGGTLKGAQSANHGIRAKRVFGSEQAQGLKPPRLNQLHSVGLTSTPPAKLHGTATQQDQNQNQQRSRNIMGDLKNQIPSRAPANQFLKPKIRIVDATSDSNHQPDFSLSSGARKIVGNSVRVPDVTGLTDALCSPEKVDFPAGNTRRPSNETTRPDPTLVEALTLLRRRLGSLETENDSCKALIQDLQSQLNRANQPAPAQSTSRTSHDQPDRSSEVAGLASIEGLLKRMKAHTRQLNKQIEAHAVALDELNGTQFRQHKVVRQGLRGVKTDVQQWSEDVEEMKDSLEGLTSEVREIRGMVERLAKSASQSSSVDNQNIRVLGPSQPGMSRRGTTTTTSKTSDPKIPISKPHPPAVKRHLPTTSSSSQQPVQSQQTRHEIEDWRSQTSTIQNSGQSFIGADEIQQLQKGMEEEQRIKQAALKARPHPSNENGSNTRPAPGLTKPVNNRAPAMRTSSAPTMKFKTTLEPIKVTDDVSRGEAILNSIPRNPHDDISCSQCRLRRLKSPTTTTTATLGPGSVPLSGRTNSNPVPSLTKKVVDHSDSLSVDNHHESSKPAPQIVLVGILKDMESDFQVHRKIFVELSDTYKNMNPALINNSKRKALAKHLHESVDTLEKKAGQIKDLYDLLHVKDLHLSG</sequence>
<evidence type="ECO:0000259" key="5">
    <source>
        <dbReference type="Pfam" id="PF06657"/>
    </source>
</evidence>
<feature type="coiled-coil region" evidence="3">
    <location>
        <begin position="534"/>
        <end position="561"/>
    </location>
</feature>
<feature type="domain" description="Cep57 centrosome microtubule-binding" evidence="5">
    <location>
        <begin position="812"/>
        <end position="887"/>
    </location>
</feature>